<dbReference type="PANTHER" id="PTHR34308:SF1">
    <property type="entry name" value="COBALAMIN BIOSYNTHESIS PROTEIN CBIB"/>
    <property type="match status" value="1"/>
</dbReference>
<feature type="transmembrane region" description="Helical" evidence="9">
    <location>
        <begin position="202"/>
        <end position="223"/>
    </location>
</feature>
<evidence type="ECO:0000256" key="3">
    <source>
        <dbReference type="ARBA" id="ARBA00006263"/>
    </source>
</evidence>
<dbReference type="AlphaFoldDB" id="A0AA92R5U8"/>
<comment type="subcellular location">
    <subcellularLocation>
        <location evidence="1">Cell membrane</location>
        <topology evidence="1">Multi-pass membrane protein</topology>
    </subcellularLocation>
</comment>
<name>A0AA92R5U8_9VIBR</name>
<protein>
    <submittedName>
        <fullName evidence="10">Cobalamin biosynthesis family protein</fullName>
    </submittedName>
</protein>
<dbReference type="Proteomes" id="UP000596337">
    <property type="component" value="Chromosome 1"/>
</dbReference>
<proteinExistence type="inferred from homology"/>
<dbReference type="NCBIfam" id="NF006476">
    <property type="entry name" value="PRK08878.1"/>
    <property type="match status" value="1"/>
</dbReference>
<dbReference type="GO" id="GO:0009236">
    <property type="term" value="P:cobalamin biosynthetic process"/>
    <property type="evidence" value="ECO:0007669"/>
    <property type="project" value="UniProtKB-KW"/>
</dbReference>
<evidence type="ECO:0000256" key="5">
    <source>
        <dbReference type="ARBA" id="ARBA00022573"/>
    </source>
</evidence>
<dbReference type="Pfam" id="PF03186">
    <property type="entry name" value="CobD_Cbib"/>
    <property type="match status" value="1"/>
</dbReference>
<evidence type="ECO:0000256" key="9">
    <source>
        <dbReference type="SAM" id="Phobius"/>
    </source>
</evidence>
<dbReference type="GO" id="GO:0005886">
    <property type="term" value="C:plasma membrane"/>
    <property type="evidence" value="ECO:0007669"/>
    <property type="project" value="UniProtKB-SubCell"/>
</dbReference>
<keyword evidence="4" id="KW-1003">Cell membrane</keyword>
<evidence type="ECO:0000256" key="8">
    <source>
        <dbReference type="ARBA" id="ARBA00023136"/>
    </source>
</evidence>
<feature type="transmembrane region" description="Helical" evidence="9">
    <location>
        <begin position="164"/>
        <end position="181"/>
    </location>
</feature>
<dbReference type="PANTHER" id="PTHR34308">
    <property type="entry name" value="COBALAMIN BIOSYNTHESIS PROTEIN CBIB"/>
    <property type="match status" value="1"/>
</dbReference>
<evidence type="ECO:0000256" key="6">
    <source>
        <dbReference type="ARBA" id="ARBA00022692"/>
    </source>
</evidence>
<feature type="transmembrane region" description="Helical" evidence="9">
    <location>
        <begin position="295"/>
        <end position="314"/>
    </location>
</feature>
<dbReference type="RefSeq" id="WP_203346658.1">
    <property type="nucleotide sequence ID" value="NZ_CANMHC010000005.1"/>
</dbReference>
<gene>
    <name evidence="10" type="ORF">JOS67_12660</name>
</gene>
<keyword evidence="5" id="KW-0169">Cobalamin biosynthesis</keyword>
<evidence type="ECO:0000313" key="11">
    <source>
        <dbReference type="Proteomes" id="UP000596337"/>
    </source>
</evidence>
<dbReference type="EMBL" id="CP069195">
    <property type="protein sequence ID" value="QRG82418.1"/>
    <property type="molecule type" value="Genomic_DNA"/>
</dbReference>
<evidence type="ECO:0000256" key="4">
    <source>
        <dbReference type="ARBA" id="ARBA00022475"/>
    </source>
</evidence>
<organism evidence="10 11">
    <name type="scientific">Vibrio diabolicus</name>
    <dbReference type="NCBI Taxonomy" id="50719"/>
    <lineage>
        <taxon>Bacteria</taxon>
        <taxon>Pseudomonadati</taxon>
        <taxon>Pseudomonadota</taxon>
        <taxon>Gammaproteobacteria</taxon>
        <taxon>Vibrionales</taxon>
        <taxon>Vibrionaceae</taxon>
        <taxon>Vibrio</taxon>
        <taxon>Vibrio diabolicus subgroup</taxon>
    </lineage>
</organism>
<keyword evidence="6 9" id="KW-0812">Transmembrane</keyword>
<evidence type="ECO:0000256" key="7">
    <source>
        <dbReference type="ARBA" id="ARBA00022989"/>
    </source>
</evidence>
<evidence type="ECO:0000256" key="1">
    <source>
        <dbReference type="ARBA" id="ARBA00004651"/>
    </source>
</evidence>
<feature type="transmembrane region" description="Helical" evidence="9">
    <location>
        <begin position="65"/>
        <end position="86"/>
    </location>
</feature>
<keyword evidence="8 9" id="KW-0472">Membrane</keyword>
<reference evidence="10 11" key="1">
    <citation type="submission" date="2021-01" db="EMBL/GenBank/DDBJ databases">
        <title>Characterization of a novel blaVMB-2- harboring plasmid in Vibrio diabolicus.</title>
        <authorList>
            <person name="Liu M."/>
        </authorList>
    </citation>
    <scope>NUCLEOTIDE SEQUENCE [LARGE SCALE GENOMIC DNA]</scope>
    <source>
        <strain evidence="10 11">SLV18</strain>
    </source>
</reference>
<comment type="pathway">
    <text evidence="2">Cofactor biosynthesis; adenosylcobalamin biosynthesis.</text>
</comment>
<dbReference type="GO" id="GO:0048472">
    <property type="term" value="F:threonine-phosphate decarboxylase activity"/>
    <property type="evidence" value="ECO:0007669"/>
    <property type="project" value="InterPro"/>
</dbReference>
<accession>A0AA92R5U8</accession>
<evidence type="ECO:0000256" key="2">
    <source>
        <dbReference type="ARBA" id="ARBA00004953"/>
    </source>
</evidence>
<keyword evidence="7 9" id="KW-1133">Transmembrane helix</keyword>
<evidence type="ECO:0000313" key="10">
    <source>
        <dbReference type="EMBL" id="QRG82418.1"/>
    </source>
</evidence>
<dbReference type="InterPro" id="IPR004485">
    <property type="entry name" value="Cobalamin_biosynth_CobD/CbiB"/>
</dbReference>
<comment type="similarity">
    <text evidence="3">Belongs to the CobD/CbiB family.</text>
</comment>
<feature type="transmembrane region" description="Helical" evidence="9">
    <location>
        <begin position="6"/>
        <end position="27"/>
    </location>
</feature>
<sequence length="317" mass="35138">MEEVFQSFYANGALLIMWGALLFHLLLPIPRSSHPITLWRKLAEQLANKVNNNHSYSQSLTSGSLALGLMLLPCLSLLIAVEPFVWQVPLYELVLLIIALNWRNSEALTKQLVTSMSREDKAQCRQLLRPYLNRDTDSLSIIGIGKASSEAVIMGYSRNVIGVLFWYALAGGIGALMYRLATELARVWSPSRRQYLPFGKPAVQLVAALDIIPLRLFAIHLAVGKNVSNVLSGVQQQAKSWPLPGPAWVLCTIGHKLQLSLCGPAIYQGIRAERAKIGGRIAPSAIHLSQIHTLLVWRVFVWIAIQSLLLGMIYQGL</sequence>